<dbReference type="GO" id="GO:0046872">
    <property type="term" value="F:metal ion binding"/>
    <property type="evidence" value="ECO:0007669"/>
    <property type="project" value="UniProtKB-KW"/>
</dbReference>
<evidence type="ECO:0000256" key="5">
    <source>
        <dbReference type="ARBA" id="ARBA00022705"/>
    </source>
</evidence>
<comment type="cofactor">
    <cofactor evidence="1">
        <name>[4Fe-4S] cluster</name>
        <dbReference type="ChEBI" id="CHEBI:49883"/>
    </cofactor>
</comment>
<dbReference type="Pfam" id="PF04104">
    <property type="entry name" value="DNA_primase_lrg"/>
    <property type="match status" value="1"/>
</dbReference>
<dbReference type="Pfam" id="PF26466">
    <property type="entry name" value="DNA_primase_lrg_N"/>
    <property type="match status" value="1"/>
</dbReference>
<dbReference type="OMA" id="RINYKPW"/>
<reference evidence="11" key="2">
    <citation type="submission" date="2024-10" db="UniProtKB">
        <authorList>
            <consortium name="EnsemblProtists"/>
        </authorList>
    </citation>
    <scope>IDENTIFICATION</scope>
</reference>
<keyword evidence="12" id="KW-1185">Reference proteome</keyword>
<keyword evidence="6" id="KW-0479">Metal-binding</keyword>
<dbReference type="InterPro" id="IPR016558">
    <property type="entry name" value="DNA_primase_lsu_euk"/>
</dbReference>
<evidence type="ECO:0000259" key="10">
    <source>
        <dbReference type="Pfam" id="PF04104"/>
    </source>
</evidence>
<evidence type="ECO:0000256" key="7">
    <source>
        <dbReference type="ARBA" id="ARBA00023004"/>
    </source>
</evidence>
<evidence type="ECO:0000256" key="3">
    <source>
        <dbReference type="ARBA" id="ARBA00022485"/>
    </source>
</evidence>
<evidence type="ECO:0000313" key="12">
    <source>
        <dbReference type="Proteomes" id="UP000013827"/>
    </source>
</evidence>
<comment type="similarity">
    <text evidence="2">Belongs to the eukaryotic-type primase large subunit family.</text>
</comment>
<accession>A0A0D3IEA3</accession>
<dbReference type="GeneID" id="17255636"/>
<dbReference type="InterPro" id="IPR058560">
    <property type="entry name" value="DNA_primase_C"/>
</dbReference>
<dbReference type="PANTHER" id="PTHR10537">
    <property type="entry name" value="DNA PRIMASE LARGE SUBUNIT"/>
    <property type="match status" value="1"/>
</dbReference>
<dbReference type="eggNOG" id="KOG2267">
    <property type="taxonomic scope" value="Eukaryota"/>
</dbReference>
<dbReference type="GO" id="GO:0005658">
    <property type="term" value="C:alpha DNA polymerase:primase complex"/>
    <property type="evidence" value="ECO:0007669"/>
    <property type="project" value="TreeGrafter"/>
</dbReference>
<dbReference type="GO" id="GO:0006270">
    <property type="term" value="P:DNA replication initiation"/>
    <property type="evidence" value="ECO:0007669"/>
    <property type="project" value="TreeGrafter"/>
</dbReference>
<name>A0A0D3IEA3_EMIH1</name>
<evidence type="ECO:0000256" key="1">
    <source>
        <dbReference type="ARBA" id="ARBA00001966"/>
    </source>
</evidence>
<dbReference type="GO" id="GO:0006269">
    <property type="term" value="P:DNA replication, synthesis of primer"/>
    <property type="evidence" value="ECO:0007669"/>
    <property type="project" value="UniProtKB-KW"/>
</dbReference>
<dbReference type="CDD" id="cd07322">
    <property type="entry name" value="PriL_PriS_Eukaryotic"/>
    <property type="match status" value="1"/>
</dbReference>
<dbReference type="PaxDb" id="2903-EOD09588"/>
<evidence type="ECO:0000256" key="2">
    <source>
        <dbReference type="ARBA" id="ARBA00010564"/>
    </source>
</evidence>
<dbReference type="PANTHER" id="PTHR10537:SF3">
    <property type="entry name" value="DNA PRIMASE LARGE SUBUNIT"/>
    <property type="match status" value="1"/>
</dbReference>
<evidence type="ECO:0000256" key="4">
    <source>
        <dbReference type="ARBA" id="ARBA00022515"/>
    </source>
</evidence>
<keyword evidence="3" id="KW-0004">4Fe-4S</keyword>
<evidence type="ECO:0000313" key="11">
    <source>
        <dbReference type="EnsemblProtists" id="EOD09588"/>
    </source>
</evidence>
<proteinExistence type="inferred from homology"/>
<reference evidence="12" key="1">
    <citation type="journal article" date="2013" name="Nature">
        <title>Pan genome of the phytoplankton Emiliania underpins its global distribution.</title>
        <authorList>
            <person name="Read B.A."/>
            <person name="Kegel J."/>
            <person name="Klute M.J."/>
            <person name="Kuo A."/>
            <person name="Lefebvre S.C."/>
            <person name="Maumus F."/>
            <person name="Mayer C."/>
            <person name="Miller J."/>
            <person name="Monier A."/>
            <person name="Salamov A."/>
            <person name="Young J."/>
            <person name="Aguilar M."/>
            <person name="Claverie J.M."/>
            <person name="Frickenhaus S."/>
            <person name="Gonzalez K."/>
            <person name="Herman E.K."/>
            <person name="Lin Y.C."/>
            <person name="Napier J."/>
            <person name="Ogata H."/>
            <person name="Sarno A.F."/>
            <person name="Shmutz J."/>
            <person name="Schroeder D."/>
            <person name="de Vargas C."/>
            <person name="Verret F."/>
            <person name="von Dassow P."/>
            <person name="Valentin K."/>
            <person name="Van de Peer Y."/>
            <person name="Wheeler G."/>
            <person name="Dacks J.B."/>
            <person name="Delwiche C.F."/>
            <person name="Dyhrman S.T."/>
            <person name="Glockner G."/>
            <person name="John U."/>
            <person name="Richards T."/>
            <person name="Worden A.Z."/>
            <person name="Zhang X."/>
            <person name="Grigoriev I.V."/>
            <person name="Allen A.E."/>
            <person name="Bidle K."/>
            <person name="Borodovsky M."/>
            <person name="Bowler C."/>
            <person name="Brownlee C."/>
            <person name="Cock J.M."/>
            <person name="Elias M."/>
            <person name="Gladyshev V.N."/>
            <person name="Groth M."/>
            <person name="Guda C."/>
            <person name="Hadaegh A."/>
            <person name="Iglesias-Rodriguez M.D."/>
            <person name="Jenkins J."/>
            <person name="Jones B.M."/>
            <person name="Lawson T."/>
            <person name="Leese F."/>
            <person name="Lindquist E."/>
            <person name="Lobanov A."/>
            <person name="Lomsadze A."/>
            <person name="Malik S.B."/>
            <person name="Marsh M.E."/>
            <person name="Mackinder L."/>
            <person name="Mock T."/>
            <person name="Mueller-Roeber B."/>
            <person name="Pagarete A."/>
            <person name="Parker M."/>
            <person name="Probert I."/>
            <person name="Quesneville H."/>
            <person name="Raines C."/>
            <person name="Rensing S.A."/>
            <person name="Riano-Pachon D.M."/>
            <person name="Richier S."/>
            <person name="Rokitta S."/>
            <person name="Shiraiwa Y."/>
            <person name="Soanes D.M."/>
            <person name="van der Giezen M."/>
            <person name="Wahlund T.M."/>
            <person name="Williams B."/>
            <person name="Wilson W."/>
            <person name="Wolfe G."/>
            <person name="Wurch L.L."/>
        </authorList>
    </citation>
    <scope>NUCLEOTIDE SEQUENCE</scope>
</reference>
<dbReference type="GO" id="GO:0003677">
    <property type="term" value="F:DNA binding"/>
    <property type="evidence" value="ECO:0007669"/>
    <property type="project" value="UniProtKB-KW"/>
</dbReference>
<keyword evidence="8" id="KW-0411">Iron-sulfur</keyword>
<dbReference type="STRING" id="2903.R1BIG4"/>
<keyword evidence="7" id="KW-0408">Iron</keyword>
<dbReference type="GO" id="GO:0051539">
    <property type="term" value="F:4 iron, 4 sulfur cluster binding"/>
    <property type="evidence" value="ECO:0007669"/>
    <property type="project" value="UniProtKB-KW"/>
</dbReference>
<evidence type="ECO:0000256" key="9">
    <source>
        <dbReference type="ARBA" id="ARBA00023125"/>
    </source>
</evidence>
<protein>
    <recommendedName>
        <fullName evidence="10">DNA primase large subunit C-terminal domain-containing protein</fullName>
    </recommendedName>
</protein>
<dbReference type="InterPro" id="IPR007238">
    <property type="entry name" value="DNA_primase_lsu_euk/arc"/>
</dbReference>
<dbReference type="KEGG" id="ehx:EMIHUDRAFT_52656"/>
<sequence length="455" mass="51429">LSMYELPPAEPISVSEFEEFAYDRLRLLSTIELARAKGLKGAELEARIRKARDEFMPLSPTGLIKDYYSHFILRLAYCRSEDLRRWFLQNELELFKWRFVNNPPEDRAAWLRAKGLQYEAISRDEYEEIKEELHQASPQPPSPPSRPRALHYKVAFEEVVDLVRQRRVYLRGGSAFVPAADLVSIVATARPPRLPLPSPTSLLASVFTPPPPPLSHKADRLASFLEGLATQYVGDDYSRPRSGSAVSLADLPTVSRRSFPLCMHNMHAKLLETKHLKHSARQQFGLFLKTIGLPKRLSCEESTAFFRAEFTKKGMAADKFMRDYGYGAPPLHRLGKRQDWSAMSCGKIINSSTPSIVSSLLGANAAAGEHHGCPFRNYDEGQMRATLQQMQVGAQDVQYILDKVRGQHYQVACGKFFEARHKGSTLIETDLGGINHPNQYFEESQKFFAPKDEAA</sequence>
<feature type="domain" description="DNA primase large subunit C-terminal" evidence="10">
    <location>
        <begin position="254"/>
        <end position="441"/>
    </location>
</feature>
<dbReference type="Gene3D" id="1.20.930.80">
    <property type="match status" value="1"/>
</dbReference>
<organism evidence="11 12">
    <name type="scientific">Emiliania huxleyi (strain CCMP1516)</name>
    <dbReference type="NCBI Taxonomy" id="280463"/>
    <lineage>
        <taxon>Eukaryota</taxon>
        <taxon>Haptista</taxon>
        <taxon>Haptophyta</taxon>
        <taxon>Prymnesiophyceae</taxon>
        <taxon>Isochrysidales</taxon>
        <taxon>Noelaerhabdaceae</taxon>
        <taxon>Emiliania</taxon>
    </lineage>
</organism>
<evidence type="ECO:0000256" key="8">
    <source>
        <dbReference type="ARBA" id="ARBA00023014"/>
    </source>
</evidence>
<dbReference type="HOGENOM" id="CLU_026253_2_0_1"/>
<dbReference type="AlphaFoldDB" id="A0A0D3IEA3"/>
<evidence type="ECO:0000256" key="6">
    <source>
        <dbReference type="ARBA" id="ARBA00022723"/>
    </source>
</evidence>
<dbReference type="EnsemblProtists" id="EOD09588">
    <property type="protein sequence ID" value="EOD09588"/>
    <property type="gene ID" value="EMIHUDRAFT_52656"/>
</dbReference>
<dbReference type="RefSeq" id="XP_005762017.1">
    <property type="nucleotide sequence ID" value="XM_005761960.1"/>
</dbReference>
<keyword evidence="4" id="KW-0639">Primosome</keyword>
<dbReference type="Proteomes" id="UP000013827">
    <property type="component" value="Unassembled WGS sequence"/>
</dbReference>
<keyword evidence="5" id="KW-0235">DNA replication</keyword>
<keyword evidence="9" id="KW-0238">DNA-binding</keyword>